<dbReference type="RefSeq" id="WP_144387923.1">
    <property type="nucleotide sequence ID" value="NZ_CANNCB010000017.1"/>
</dbReference>
<evidence type="ECO:0000313" key="7">
    <source>
        <dbReference type="Proteomes" id="UP000319828"/>
    </source>
</evidence>
<dbReference type="PROSITE" id="PS50931">
    <property type="entry name" value="HTH_LYSR"/>
    <property type="match status" value="1"/>
</dbReference>
<dbReference type="OrthoDB" id="6402859at2"/>
<gene>
    <name evidence="6" type="ORF">FOF44_07400</name>
</gene>
<dbReference type="EMBL" id="VMKJ01000010">
    <property type="protein sequence ID" value="TVO37425.1"/>
    <property type="molecule type" value="Genomic_DNA"/>
</dbReference>
<dbReference type="Gene3D" id="3.40.190.290">
    <property type="match status" value="1"/>
</dbReference>
<dbReference type="PANTHER" id="PTHR30118">
    <property type="entry name" value="HTH-TYPE TRANSCRIPTIONAL REGULATOR LEUO-RELATED"/>
    <property type="match status" value="1"/>
</dbReference>
<dbReference type="GO" id="GO:0003700">
    <property type="term" value="F:DNA-binding transcription factor activity"/>
    <property type="evidence" value="ECO:0007669"/>
    <property type="project" value="InterPro"/>
</dbReference>
<evidence type="ECO:0000256" key="1">
    <source>
        <dbReference type="ARBA" id="ARBA00009437"/>
    </source>
</evidence>
<evidence type="ECO:0000256" key="2">
    <source>
        <dbReference type="ARBA" id="ARBA00023015"/>
    </source>
</evidence>
<dbReference type="AlphaFoldDB" id="A0A557P9T7"/>
<accession>A0A557P9T7</accession>
<dbReference type="Pfam" id="PF00126">
    <property type="entry name" value="HTH_1"/>
    <property type="match status" value="1"/>
</dbReference>
<dbReference type="InterPro" id="IPR005119">
    <property type="entry name" value="LysR_subst-bd"/>
</dbReference>
<keyword evidence="3" id="KW-0238">DNA-binding</keyword>
<dbReference type="Proteomes" id="UP000319828">
    <property type="component" value="Unassembled WGS sequence"/>
</dbReference>
<dbReference type="InterPro" id="IPR050389">
    <property type="entry name" value="LysR-type_TF"/>
</dbReference>
<evidence type="ECO:0000313" key="6">
    <source>
        <dbReference type="EMBL" id="TVO37425.1"/>
    </source>
</evidence>
<dbReference type="SUPFAM" id="SSF53850">
    <property type="entry name" value="Periplasmic binding protein-like II"/>
    <property type="match status" value="1"/>
</dbReference>
<sequence>MERRIDLNLLQTTLLLCRLKSLKLVALKLGMTESAISKHISKLQNQLGKTLFERTPTGLEPTAYTKAILPNIEQSLRQINQTLLQEKFQPNEYRDKLSIALPITLLELYSCDIFQLLRKDFPNAEISIVTWEMNTIEAIESGDITFGIHYSNKDVKSSIYQKPLIKDEILLVIGEQHSATTWEEVKDWPFIRFLSSGWNHHKFHYFEFLKQLNIEPSYYSEIDSVSLAWQLLQKDRCAFFTPGLSSRPHCKVIKLPDELQFPLTLSSSMRLTNRTNPLQIHLHNLFYKALQNRDS</sequence>
<dbReference type="InterPro" id="IPR036388">
    <property type="entry name" value="WH-like_DNA-bd_sf"/>
</dbReference>
<dbReference type="InterPro" id="IPR000847">
    <property type="entry name" value="LysR_HTH_N"/>
</dbReference>
<dbReference type="InterPro" id="IPR036390">
    <property type="entry name" value="WH_DNA-bd_sf"/>
</dbReference>
<dbReference type="GO" id="GO:0003677">
    <property type="term" value="F:DNA binding"/>
    <property type="evidence" value="ECO:0007669"/>
    <property type="project" value="UniProtKB-KW"/>
</dbReference>
<keyword evidence="4" id="KW-0804">Transcription</keyword>
<comment type="caution">
    <text evidence="6">The sequence shown here is derived from an EMBL/GenBank/DDBJ whole genome shotgun (WGS) entry which is preliminary data.</text>
</comment>
<dbReference type="PANTHER" id="PTHR30118:SF7">
    <property type="entry name" value="TRANSCRIPTIONAL REGULATOR LYSR FAMILY"/>
    <property type="match status" value="1"/>
</dbReference>
<dbReference type="SUPFAM" id="SSF46785">
    <property type="entry name" value="Winged helix' DNA-binding domain"/>
    <property type="match status" value="1"/>
</dbReference>
<proteinExistence type="inferred from homology"/>
<reference evidence="6 7" key="1">
    <citation type="submission" date="2019-07" db="EMBL/GenBank/DDBJ databases">
        <title>The draft genome sequence of Vibrio algivorus M1486.</title>
        <authorList>
            <person name="Meng X."/>
        </authorList>
    </citation>
    <scope>NUCLEOTIDE SEQUENCE [LARGE SCALE GENOMIC DNA]</scope>
    <source>
        <strain evidence="6 7">M1486</strain>
    </source>
</reference>
<feature type="domain" description="HTH lysR-type" evidence="5">
    <location>
        <begin position="5"/>
        <end position="62"/>
    </location>
</feature>
<evidence type="ECO:0000256" key="4">
    <source>
        <dbReference type="ARBA" id="ARBA00023163"/>
    </source>
</evidence>
<dbReference type="CDD" id="cd05466">
    <property type="entry name" value="PBP2_LTTR_substrate"/>
    <property type="match status" value="1"/>
</dbReference>
<name>A0A557P9T7_9VIBR</name>
<comment type="similarity">
    <text evidence="1">Belongs to the LysR transcriptional regulatory family.</text>
</comment>
<keyword evidence="2" id="KW-0805">Transcription regulation</keyword>
<organism evidence="6 7">
    <name type="scientific">Vibrio algivorus</name>
    <dbReference type="NCBI Taxonomy" id="1667024"/>
    <lineage>
        <taxon>Bacteria</taxon>
        <taxon>Pseudomonadati</taxon>
        <taxon>Pseudomonadota</taxon>
        <taxon>Gammaproteobacteria</taxon>
        <taxon>Vibrionales</taxon>
        <taxon>Vibrionaceae</taxon>
        <taxon>Vibrio</taxon>
    </lineage>
</organism>
<dbReference type="Pfam" id="PF03466">
    <property type="entry name" value="LysR_substrate"/>
    <property type="match status" value="1"/>
</dbReference>
<dbReference type="Gene3D" id="1.10.10.10">
    <property type="entry name" value="Winged helix-like DNA-binding domain superfamily/Winged helix DNA-binding domain"/>
    <property type="match status" value="1"/>
</dbReference>
<evidence type="ECO:0000259" key="5">
    <source>
        <dbReference type="PROSITE" id="PS50931"/>
    </source>
</evidence>
<protein>
    <submittedName>
        <fullName evidence="6">LysR family transcriptional regulator</fullName>
    </submittedName>
</protein>
<evidence type="ECO:0000256" key="3">
    <source>
        <dbReference type="ARBA" id="ARBA00023125"/>
    </source>
</evidence>